<protein>
    <submittedName>
        <fullName evidence="1">Uncharacterized protein</fullName>
    </submittedName>
</protein>
<organism evidence="1 2">
    <name type="scientific">Mycolicibacterium senegalense</name>
    <dbReference type="NCBI Taxonomy" id="1796"/>
    <lineage>
        <taxon>Bacteria</taxon>
        <taxon>Bacillati</taxon>
        <taxon>Actinomycetota</taxon>
        <taxon>Actinomycetes</taxon>
        <taxon>Mycobacteriales</taxon>
        <taxon>Mycobacteriaceae</taxon>
        <taxon>Mycolicibacterium</taxon>
    </lineage>
</organism>
<evidence type="ECO:0000313" key="2">
    <source>
        <dbReference type="Proteomes" id="UP000036499"/>
    </source>
</evidence>
<sequence>MPTHGGLDDAQRQQLCESKVTLDGEPARIIGWAHPFATVSRSDGRGGRVEFAWATAARIVDAGGAFQS</sequence>
<keyword evidence="2" id="KW-1185">Reference proteome</keyword>
<accession>A0ABR5FQG3</accession>
<reference evidence="1 2" key="1">
    <citation type="submission" date="2015-05" db="EMBL/GenBank/DDBJ databases">
        <title>Genome sequence of Mycobacterium senegalense.</title>
        <authorList>
            <person name="Greninger A.L."/>
            <person name="Miller S."/>
        </authorList>
    </citation>
    <scope>NUCLEOTIDE SEQUENCE [LARGE SCALE GENOMIC DNA]</scope>
    <source>
        <strain evidence="1 2">CK2</strain>
    </source>
</reference>
<dbReference type="RefSeq" id="WP_047038453.1">
    <property type="nucleotide sequence ID" value="NZ_LDCO01000013.1"/>
</dbReference>
<name>A0ABR5FQG3_9MYCO</name>
<dbReference type="Proteomes" id="UP000036499">
    <property type="component" value="Unassembled WGS sequence"/>
</dbReference>
<evidence type="ECO:0000313" key="1">
    <source>
        <dbReference type="EMBL" id="KLO50168.1"/>
    </source>
</evidence>
<proteinExistence type="predicted"/>
<dbReference type="EMBL" id="LDPU01000001">
    <property type="protein sequence ID" value="KLO50168.1"/>
    <property type="molecule type" value="Genomic_DNA"/>
</dbReference>
<gene>
    <name evidence="1" type="ORF">ABW05_00160</name>
</gene>
<comment type="caution">
    <text evidence="1">The sequence shown here is derived from an EMBL/GenBank/DDBJ whole genome shotgun (WGS) entry which is preliminary data.</text>
</comment>